<dbReference type="PANTHER" id="PTHR48079">
    <property type="entry name" value="PROTEIN YEEZ"/>
    <property type="match status" value="1"/>
</dbReference>
<evidence type="ECO:0000259" key="1">
    <source>
        <dbReference type="Pfam" id="PF13460"/>
    </source>
</evidence>
<dbReference type="OrthoDB" id="751203at2"/>
<name>A0A4Y8S2F9_9SPHI</name>
<reference evidence="2 3" key="1">
    <citation type="journal article" date="2017" name="Int. J. Syst. Evol. Microbiol.">
        <title>Mucilaginibacterpsychrotolerans sp. nov., isolated from peatlands.</title>
        <authorList>
            <person name="Deng Y."/>
            <person name="Shen L."/>
            <person name="Xu B."/>
            <person name="Liu Y."/>
            <person name="Gu Z."/>
            <person name="Liu H."/>
            <person name="Zhou Y."/>
        </authorList>
    </citation>
    <scope>NUCLEOTIDE SEQUENCE [LARGE SCALE GENOMIC DNA]</scope>
    <source>
        <strain evidence="2 3">NH7-4</strain>
    </source>
</reference>
<dbReference type="AlphaFoldDB" id="A0A4Y8S2F9"/>
<dbReference type="InterPro" id="IPR051783">
    <property type="entry name" value="NAD(P)-dependent_oxidoreduct"/>
</dbReference>
<dbReference type="Pfam" id="PF13460">
    <property type="entry name" value="NAD_binding_10"/>
    <property type="match status" value="1"/>
</dbReference>
<dbReference type="GO" id="GO:0004029">
    <property type="term" value="F:aldehyde dehydrogenase (NAD+) activity"/>
    <property type="evidence" value="ECO:0007669"/>
    <property type="project" value="TreeGrafter"/>
</dbReference>
<sequence length="267" mass="28812">MTISILGCGWYGLALAKALVADGIKVKGSTTSAEKLTILANEGITPFLVDLSDGSPLNADFFEADILLIAIPPKARSGAGSEYVPKLQRVIDAIGKSTLKKVILISSTGVYADLNGHVDEQTPPQPNTLSGQVLFGAEELFRQQTGFKTTIIRFGGLVGPGRDPARFFAGKKDIPNGLAPINLIHLDDCIGITKAIIAQDIFGITINAVAPHHPEKAEFYTMAAAKSGLELPVFLPELKEWKVVDSVAVGQRLHYIYEIPNWYEWLS</sequence>
<keyword evidence="3" id="KW-1185">Reference proteome</keyword>
<dbReference type="SUPFAM" id="SSF51735">
    <property type="entry name" value="NAD(P)-binding Rossmann-fold domains"/>
    <property type="match status" value="1"/>
</dbReference>
<dbReference type="EMBL" id="SOZE01000051">
    <property type="protein sequence ID" value="TFF33248.1"/>
    <property type="molecule type" value="Genomic_DNA"/>
</dbReference>
<accession>A0A4Y8S2F9</accession>
<dbReference type="PANTHER" id="PTHR48079:SF6">
    <property type="entry name" value="NAD(P)-BINDING DOMAIN-CONTAINING PROTEIN-RELATED"/>
    <property type="match status" value="1"/>
</dbReference>
<dbReference type="RefSeq" id="WP_133236720.1">
    <property type="nucleotide sequence ID" value="NZ_SOZE01000051.1"/>
</dbReference>
<proteinExistence type="predicted"/>
<dbReference type="CDD" id="cd05266">
    <property type="entry name" value="SDR_a4"/>
    <property type="match status" value="1"/>
</dbReference>
<feature type="domain" description="NAD(P)-binding" evidence="1">
    <location>
        <begin position="9"/>
        <end position="159"/>
    </location>
</feature>
<comment type="caution">
    <text evidence="2">The sequence shown here is derived from an EMBL/GenBank/DDBJ whole genome shotgun (WGS) entry which is preliminary data.</text>
</comment>
<dbReference type="Proteomes" id="UP000297540">
    <property type="component" value="Unassembled WGS sequence"/>
</dbReference>
<gene>
    <name evidence="2" type="ORF">E2R66_26900</name>
</gene>
<protein>
    <submittedName>
        <fullName evidence="2">SDR family oxidoreductase</fullName>
    </submittedName>
</protein>
<organism evidence="2 3">
    <name type="scientific">Mucilaginibacter psychrotolerans</name>
    <dbReference type="NCBI Taxonomy" id="1524096"/>
    <lineage>
        <taxon>Bacteria</taxon>
        <taxon>Pseudomonadati</taxon>
        <taxon>Bacteroidota</taxon>
        <taxon>Sphingobacteriia</taxon>
        <taxon>Sphingobacteriales</taxon>
        <taxon>Sphingobacteriaceae</taxon>
        <taxon>Mucilaginibacter</taxon>
    </lineage>
</organism>
<dbReference type="InterPro" id="IPR036291">
    <property type="entry name" value="NAD(P)-bd_dom_sf"/>
</dbReference>
<evidence type="ECO:0000313" key="3">
    <source>
        <dbReference type="Proteomes" id="UP000297540"/>
    </source>
</evidence>
<dbReference type="GO" id="GO:0005737">
    <property type="term" value="C:cytoplasm"/>
    <property type="evidence" value="ECO:0007669"/>
    <property type="project" value="TreeGrafter"/>
</dbReference>
<dbReference type="Gene3D" id="3.40.50.720">
    <property type="entry name" value="NAD(P)-binding Rossmann-like Domain"/>
    <property type="match status" value="1"/>
</dbReference>
<dbReference type="InterPro" id="IPR016040">
    <property type="entry name" value="NAD(P)-bd_dom"/>
</dbReference>
<evidence type="ECO:0000313" key="2">
    <source>
        <dbReference type="EMBL" id="TFF33248.1"/>
    </source>
</evidence>